<feature type="region of interest" description="Disordered" evidence="1">
    <location>
        <begin position="520"/>
        <end position="540"/>
    </location>
</feature>
<name>A0A6L2LP54_TANCI</name>
<dbReference type="EMBL" id="BKCJ010004642">
    <property type="protein sequence ID" value="GEU62252.1"/>
    <property type="molecule type" value="Genomic_DNA"/>
</dbReference>
<organism evidence="2">
    <name type="scientific">Tanacetum cinerariifolium</name>
    <name type="common">Dalmatian daisy</name>
    <name type="synonym">Chrysanthemum cinerariifolium</name>
    <dbReference type="NCBI Taxonomy" id="118510"/>
    <lineage>
        <taxon>Eukaryota</taxon>
        <taxon>Viridiplantae</taxon>
        <taxon>Streptophyta</taxon>
        <taxon>Embryophyta</taxon>
        <taxon>Tracheophyta</taxon>
        <taxon>Spermatophyta</taxon>
        <taxon>Magnoliopsida</taxon>
        <taxon>eudicotyledons</taxon>
        <taxon>Gunneridae</taxon>
        <taxon>Pentapetalae</taxon>
        <taxon>asterids</taxon>
        <taxon>campanulids</taxon>
        <taxon>Asterales</taxon>
        <taxon>Asteraceae</taxon>
        <taxon>Asteroideae</taxon>
        <taxon>Anthemideae</taxon>
        <taxon>Anthemidinae</taxon>
        <taxon>Tanacetum</taxon>
    </lineage>
</organism>
<evidence type="ECO:0000313" key="2">
    <source>
        <dbReference type="EMBL" id="GEU62252.1"/>
    </source>
</evidence>
<evidence type="ECO:0000256" key="1">
    <source>
        <dbReference type="SAM" id="MobiDB-lite"/>
    </source>
</evidence>
<sequence>MMLTFADTQNMIAYLIKSDASEGFNQIIDFLNESSIKYALTVNPNIYVSCIKQFWNTVAVKKVNDVTRLQALVDKEKVVIIEATIRDALRLDDAEGRKFNFSKYIFDSLIRNVDRPTKFYMYPCFLQLMIRKQVGDLSSHSTKYTSPALTQKVFANMRRIGKGFFRVDTPVFKGMLVAQEVGEGAKEVHVEDVNTAGVVAEGAASDDVNAVVDEPSIPSPTPPTPPPPPSQDMPSTSQLKRRNKVKVLKLRRLKRVGTTQRIDTSYDTVMDDVSKQGGIIANIDADEDVDLKDAKDVVVEKSAEIKEKSETTKFQEVVDVVTTAKIITKVVTAASDTITAASTTVTVADAQVSAATIIAAPSKLTATPRRRKGVVIRDPEETITPSTIIYSEAKSKDKGKGILVEDLKPLKKQAQIKHDEDFARELETELNKNIDWEEVIDHVHKKAKEDNAVKRYQALKRKPQTKAQARKNMMIYLKNVAGFKMDYLKGMYYDDIRPIFEKKFNSNVAFLQKTKEQIDEEESRALKRPNESQKDKAAKRQKLDEEVSVVDYKIYNEHNKPYYKIKRANGSHQLHLSFLSMLKNFDIEDLEALWRLVKERFATIKPKNFSDDFLLTTLGAMFEKPDIQAQIWKNQRSVHGQAKVKSWKLLESCGVQIITFTTTQLILLVERKYQLTKFTLNQMLNNVRLEVEEKSEVSLELLRFTRQQQQEGFIQE</sequence>
<feature type="region of interest" description="Disordered" evidence="1">
    <location>
        <begin position="211"/>
        <end position="241"/>
    </location>
</feature>
<reference evidence="2" key="1">
    <citation type="journal article" date="2019" name="Sci. Rep.">
        <title>Draft genome of Tanacetum cinerariifolium, the natural source of mosquito coil.</title>
        <authorList>
            <person name="Yamashiro T."/>
            <person name="Shiraishi A."/>
            <person name="Satake H."/>
            <person name="Nakayama K."/>
        </authorList>
    </citation>
    <scope>NUCLEOTIDE SEQUENCE</scope>
</reference>
<keyword evidence="2" id="KW-0808">Transferase</keyword>
<dbReference type="GO" id="GO:0016301">
    <property type="term" value="F:kinase activity"/>
    <property type="evidence" value="ECO:0007669"/>
    <property type="project" value="UniProtKB-KW"/>
</dbReference>
<accession>A0A6L2LP54</accession>
<keyword evidence="2" id="KW-0418">Kinase</keyword>
<proteinExistence type="predicted"/>
<protein>
    <submittedName>
        <fullName evidence="2">Xylulose kinase-1</fullName>
    </submittedName>
</protein>
<dbReference type="AlphaFoldDB" id="A0A6L2LP54"/>
<feature type="compositionally biased region" description="Pro residues" evidence="1">
    <location>
        <begin position="217"/>
        <end position="231"/>
    </location>
</feature>
<gene>
    <name evidence="2" type="ORF">Tci_034230</name>
</gene>
<comment type="caution">
    <text evidence="2">The sequence shown here is derived from an EMBL/GenBank/DDBJ whole genome shotgun (WGS) entry which is preliminary data.</text>
</comment>